<dbReference type="PANTHER" id="PTHR33178">
    <property type="match status" value="1"/>
</dbReference>
<evidence type="ECO:0000313" key="4">
    <source>
        <dbReference type="Proteomes" id="UP001596043"/>
    </source>
</evidence>
<evidence type="ECO:0000259" key="2">
    <source>
        <dbReference type="PROSITE" id="PS51502"/>
    </source>
</evidence>
<gene>
    <name evidence="3" type="ORF">ACFO3O_00055</name>
</gene>
<dbReference type="PANTHER" id="PTHR33178:SF10">
    <property type="entry name" value="STRESS-RESPONSE A_B BARREL DOMAIN-CONTAINING PROTEIN"/>
    <property type="match status" value="1"/>
</dbReference>
<proteinExistence type="predicted"/>
<dbReference type="InterPro" id="IPR011008">
    <property type="entry name" value="Dimeric_a/b-barrel"/>
</dbReference>
<organism evidence="3 4">
    <name type="scientific">Dokdonia ponticola</name>
    <dbReference type="NCBI Taxonomy" id="2041041"/>
    <lineage>
        <taxon>Bacteria</taxon>
        <taxon>Pseudomonadati</taxon>
        <taxon>Bacteroidota</taxon>
        <taxon>Flavobacteriia</taxon>
        <taxon>Flavobacteriales</taxon>
        <taxon>Flavobacteriaceae</taxon>
        <taxon>Dokdonia</taxon>
    </lineage>
</organism>
<reference evidence="4" key="1">
    <citation type="journal article" date="2019" name="Int. J. Syst. Evol. Microbiol.">
        <title>The Global Catalogue of Microorganisms (GCM) 10K type strain sequencing project: providing services to taxonomists for standard genome sequencing and annotation.</title>
        <authorList>
            <consortium name="The Broad Institute Genomics Platform"/>
            <consortium name="The Broad Institute Genome Sequencing Center for Infectious Disease"/>
            <person name="Wu L."/>
            <person name="Ma J."/>
        </authorList>
    </citation>
    <scope>NUCLEOTIDE SEQUENCE [LARGE SCALE GENOMIC DNA]</scope>
    <source>
        <strain evidence="4">YJ-61-S</strain>
    </source>
</reference>
<keyword evidence="4" id="KW-1185">Reference proteome</keyword>
<dbReference type="InterPro" id="IPR013097">
    <property type="entry name" value="Dabb"/>
</dbReference>
<feature type="domain" description="Stress-response A/B barrel" evidence="2">
    <location>
        <begin position="22"/>
        <end position="116"/>
    </location>
</feature>
<dbReference type="Proteomes" id="UP001596043">
    <property type="component" value="Unassembled WGS sequence"/>
</dbReference>
<dbReference type="Pfam" id="PF07876">
    <property type="entry name" value="Dabb"/>
    <property type="match status" value="1"/>
</dbReference>
<dbReference type="RefSeq" id="WP_379976465.1">
    <property type="nucleotide sequence ID" value="NZ_JBHSFV010000001.1"/>
</dbReference>
<dbReference type="Gene3D" id="3.30.70.100">
    <property type="match status" value="1"/>
</dbReference>
<protein>
    <submittedName>
        <fullName evidence="3">Dabb family protein</fullName>
    </submittedName>
</protein>
<evidence type="ECO:0000313" key="3">
    <source>
        <dbReference type="EMBL" id="MFC4632279.1"/>
    </source>
</evidence>
<dbReference type="SUPFAM" id="SSF54909">
    <property type="entry name" value="Dimeric alpha+beta barrel"/>
    <property type="match status" value="1"/>
</dbReference>
<dbReference type="EMBL" id="JBHSFV010000001">
    <property type="protein sequence ID" value="MFC4632279.1"/>
    <property type="molecule type" value="Genomic_DNA"/>
</dbReference>
<sequence length="119" mass="13462">MKTPKDVLETQETITKAPEKLLRHVVLFNFNESATPEVLKTIEEAFATLPSQIAEIHSFEWGINNSPEGLDKGLTHCFFVTFLSEADRATYLPHPAHQAFVTLIGPYVEDVTVVDYWTK</sequence>
<accession>A0ABV9HPZ9</accession>
<dbReference type="SMART" id="SM00886">
    <property type="entry name" value="Dabb"/>
    <property type="match status" value="1"/>
</dbReference>
<dbReference type="PROSITE" id="PS51502">
    <property type="entry name" value="S_R_A_B_BARREL"/>
    <property type="match status" value="1"/>
</dbReference>
<comment type="caution">
    <text evidence="3">The sequence shown here is derived from an EMBL/GenBank/DDBJ whole genome shotgun (WGS) entry which is preliminary data.</text>
</comment>
<name>A0ABV9HPZ9_9FLAO</name>
<evidence type="ECO:0000256" key="1">
    <source>
        <dbReference type="ARBA" id="ARBA00011738"/>
    </source>
</evidence>
<dbReference type="InterPro" id="IPR044662">
    <property type="entry name" value="HS1/DABB1-like"/>
</dbReference>
<comment type="subunit">
    <text evidence="1">Homodimer.</text>
</comment>